<reference evidence="5" key="1">
    <citation type="journal article" date="2019" name="Int. J. Syst. Evol. Microbiol.">
        <title>The Global Catalogue of Microorganisms (GCM) 10K type strain sequencing project: providing services to taxonomists for standard genome sequencing and annotation.</title>
        <authorList>
            <consortium name="The Broad Institute Genomics Platform"/>
            <consortium name="The Broad Institute Genome Sequencing Center for Infectious Disease"/>
            <person name="Wu L."/>
            <person name="Ma J."/>
        </authorList>
    </citation>
    <scope>NUCLEOTIDE SEQUENCE [LARGE SCALE GENOMIC DNA]</scope>
    <source>
        <strain evidence="5">CECT 7477</strain>
    </source>
</reference>
<dbReference type="InterPro" id="IPR014718">
    <property type="entry name" value="GH-type_carb-bd"/>
</dbReference>
<protein>
    <submittedName>
        <fullName evidence="4">Aldose 1-epimerase</fullName>
    </submittedName>
</protein>
<comment type="cofactor">
    <cofactor evidence="1">
        <name>Ca(2+)</name>
        <dbReference type="ChEBI" id="CHEBI:29108"/>
    </cofactor>
</comment>
<evidence type="ECO:0000313" key="4">
    <source>
        <dbReference type="EMBL" id="MFC4097541.1"/>
    </source>
</evidence>
<gene>
    <name evidence="4" type="ORF">ACFOUT_16770</name>
</gene>
<evidence type="ECO:0000256" key="2">
    <source>
        <dbReference type="ARBA" id="ARBA00011245"/>
    </source>
</evidence>
<comment type="caution">
    <text evidence="4">The sequence shown here is derived from an EMBL/GenBank/DDBJ whole genome shotgun (WGS) entry which is preliminary data.</text>
</comment>
<dbReference type="SUPFAM" id="SSF74650">
    <property type="entry name" value="Galactose mutarotase-like"/>
    <property type="match status" value="1"/>
</dbReference>
<organism evidence="4 5">
    <name type="scientific">Euzebyella saccharophila</name>
    <dbReference type="NCBI Taxonomy" id="679664"/>
    <lineage>
        <taxon>Bacteria</taxon>
        <taxon>Pseudomonadati</taxon>
        <taxon>Bacteroidota</taxon>
        <taxon>Flavobacteriia</taxon>
        <taxon>Flavobacteriales</taxon>
        <taxon>Flavobacteriaceae</taxon>
        <taxon>Euzebyella</taxon>
    </lineage>
</organism>
<evidence type="ECO:0000313" key="5">
    <source>
        <dbReference type="Proteomes" id="UP001595814"/>
    </source>
</evidence>
<evidence type="ECO:0000256" key="1">
    <source>
        <dbReference type="ARBA" id="ARBA00001913"/>
    </source>
</evidence>
<dbReference type="RefSeq" id="WP_192463586.1">
    <property type="nucleotide sequence ID" value="NZ_JACYFJ010000009.1"/>
</dbReference>
<sequence>MVILQNGNQTVKIDKGELVGYQVDGHEVIHQKGSPGWRSSDTEMFPIIGPTSEAHFQVQTPRDIAIMDQHGILRELEYELETSSAVSAVFKKEYKERSPVRNSKFPEKSNKQFLYYTYGFLFKKQFLLTEAGLEISFVVSGERDMPFMLGYHPAFKLHNENPTILAGARKISLKEVLAIGSRAYKVADCEKIVLKDEKEVTVETEGFQNFMLWTEVENMICLEPITFYPYDVEQKNLNDGFQFLGNDDQVFRVKISVS</sequence>
<proteinExistence type="predicted"/>
<keyword evidence="5" id="KW-1185">Reference proteome</keyword>
<evidence type="ECO:0000256" key="3">
    <source>
        <dbReference type="ARBA" id="ARBA00022837"/>
    </source>
</evidence>
<keyword evidence="3" id="KW-0106">Calcium</keyword>
<dbReference type="Proteomes" id="UP001595814">
    <property type="component" value="Unassembled WGS sequence"/>
</dbReference>
<dbReference type="InterPro" id="IPR011013">
    <property type="entry name" value="Gal_mutarotase_sf_dom"/>
</dbReference>
<dbReference type="EMBL" id="JBHSAW010000022">
    <property type="protein sequence ID" value="MFC4097541.1"/>
    <property type="molecule type" value="Genomic_DNA"/>
</dbReference>
<comment type="subunit">
    <text evidence="2">Monomer.</text>
</comment>
<name>A0ABV8JTQ0_9FLAO</name>
<accession>A0ABV8JTQ0</accession>
<dbReference type="Gene3D" id="2.70.98.10">
    <property type="match status" value="1"/>
</dbReference>